<organism evidence="5 6">
    <name type="scientific">Cupriavidus basilensis</name>
    <dbReference type="NCBI Taxonomy" id="68895"/>
    <lineage>
        <taxon>Bacteria</taxon>
        <taxon>Pseudomonadati</taxon>
        <taxon>Pseudomonadota</taxon>
        <taxon>Betaproteobacteria</taxon>
        <taxon>Burkholderiales</taxon>
        <taxon>Burkholderiaceae</taxon>
        <taxon>Cupriavidus</taxon>
    </lineage>
</organism>
<dbReference type="PANTHER" id="PTHR42756">
    <property type="entry name" value="TRANSCRIPTIONAL REGULATOR, MARR"/>
    <property type="match status" value="1"/>
</dbReference>
<keyword evidence="1" id="KW-0805">Transcription regulation</keyword>
<dbReference type="PROSITE" id="PS01117">
    <property type="entry name" value="HTH_MARR_1"/>
    <property type="match status" value="1"/>
</dbReference>
<dbReference type="KEGG" id="cbw:RR42_m2595"/>
<name>A0A0C4YGZ7_9BURK</name>
<dbReference type="InterPro" id="IPR023187">
    <property type="entry name" value="Tscrpt_reg_MarR-type_CS"/>
</dbReference>
<dbReference type="EMBL" id="CP010536">
    <property type="protein sequence ID" value="AJG19981.1"/>
    <property type="molecule type" value="Genomic_DNA"/>
</dbReference>
<dbReference type="PROSITE" id="PS50995">
    <property type="entry name" value="HTH_MARR_2"/>
    <property type="match status" value="1"/>
</dbReference>
<dbReference type="OrthoDB" id="6195716at2"/>
<evidence type="ECO:0000313" key="6">
    <source>
        <dbReference type="Proteomes" id="UP000031843"/>
    </source>
</evidence>
<dbReference type="InterPro" id="IPR036390">
    <property type="entry name" value="WH_DNA-bd_sf"/>
</dbReference>
<dbReference type="AlphaFoldDB" id="A0A0C4YGZ7"/>
<dbReference type="Pfam" id="PF01047">
    <property type="entry name" value="MarR"/>
    <property type="match status" value="1"/>
</dbReference>
<evidence type="ECO:0000259" key="4">
    <source>
        <dbReference type="PROSITE" id="PS50995"/>
    </source>
</evidence>
<reference evidence="5 6" key="1">
    <citation type="journal article" date="2015" name="Genome Announc.">
        <title>Complete Genome Sequence of Cupriavidus basilensis 4G11, Isolated from the Oak Ridge Field Research Center Site.</title>
        <authorList>
            <person name="Ray J."/>
            <person name="Waters R.J."/>
            <person name="Skerker J.M."/>
            <person name="Kuehl J.V."/>
            <person name="Price M.N."/>
            <person name="Huang J."/>
            <person name="Chakraborty R."/>
            <person name="Arkin A.P."/>
            <person name="Deutschbauer A."/>
        </authorList>
    </citation>
    <scope>NUCLEOTIDE SEQUENCE [LARGE SCALE GENOMIC DNA]</scope>
    <source>
        <strain evidence="5">4G11</strain>
    </source>
</reference>
<evidence type="ECO:0000256" key="3">
    <source>
        <dbReference type="ARBA" id="ARBA00023163"/>
    </source>
</evidence>
<feature type="domain" description="HTH marR-type" evidence="4">
    <location>
        <begin position="23"/>
        <end position="155"/>
    </location>
</feature>
<dbReference type="STRING" id="68895.RR42_m2595"/>
<dbReference type="Proteomes" id="UP000031843">
    <property type="component" value="Chromosome main"/>
</dbReference>
<dbReference type="GO" id="GO:0003700">
    <property type="term" value="F:DNA-binding transcription factor activity"/>
    <property type="evidence" value="ECO:0007669"/>
    <property type="project" value="InterPro"/>
</dbReference>
<sequence>MSEQSQPISDEAFPFDPAEYRMGESIGYLMARAKNVLSHGVEQEVDGLDITHAQATCLMMLAAGRGSTVTDLGRELNCDMGSVTRLLSRLEKRGLIERQRSDADRRVVDLSITPAGQILVNQLPQIYCRVLNRHFRGFSEAELQTFRSMLHRIIGNNSG</sequence>
<dbReference type="Gene3D" id="1.10.10.10">
    <property type="entry name" value="Winged helix-like DNA-binding domain superfamily/Winged helix DNA-binding domain"/>
    <property type="match status" value="1"/>
</dbReference>
<evidence type="ECO:0000256" key="2">
    <source>
        <dbReference type="ARBA" id="ARBA00023125"/>
    </source>
</evidence>
<dbReference type="GO" id="GO:0003677">
    <property type="term" value="F:DNA binding"/>
    <property type="evidence" value="ECO:0007669"/>
    <property type="project" value="UniProtKB-KW"/>
</dbReference>
<accession>A0A0C4YGZ7</accession>
<protein>
    <submittedName>
        <fullName evidence="5">Transcriptional regulator, MarR family</fullName>
    </submittedName>
</protein>
<dbReference type="PANTHER" id="PTHR42756:SF1">
    <property type="entry name" value="TRANSCRIPTIONAL REPRESSOR OF EMRAB OPERON"/>
    <property type="match status" value="1"/>
</dbReference>
<dbReference type="InterPro" id="IPR000835">
    <property type="entry name" value="HTH_MarR-typ"/>
</dbReference>
<dbReference type="PRINTS" id="PR00598">
    <property type="entry name" value="HTHMARR"/>
</dbReference>
<proteinExistence type="predicted"/>
<dbReference type="RefSeq" id="WP_052494620.1">
    <property type="nucleotide sequence ID" value="NZ_CP010536.1"/>
</dbReference>
<keyword evidence="2" id="KW-0238">DNA-binding</keyword>
<dbReference type="SUPFAM" id="SSF46785">
    <property type="entry name" value="Winged helix' DNA-binding domain"/>
    <property type="match status" value="1"/>
</dbReference>
<keyword evidence="6" id="KW-1185">Reference proteome</keyword>
<evidence type="ECO:0000313" key="5">
    <source>
        <dbReference type="EMBL" id="AJG19981.1"/>
    </source>
</evidence>
<dbReference type="InterPro" id="IPR036388">
    <property type="entry name" value="WH-like_DNA-bd_sf"/>
</dbReference>
<dbReference type="SMART" id="SM00347">
    <property type="entry name" value="HTH_MARR"/>
    <property type="match status" value="1"/>
</dbReference>
<keyword evidence="3" id="KW-0804">Transcription</keyword>
<evidence type="ECO:0000256" key="1">
    <source>
        <dbReference type="ARBA" id="ARBA00023015"/>
    </source>
</evidence>
<gene>
    <name evidence="5" type="ORF">RR42_m2595</name>
</gene>